<gene>
    <name evidence="7" type="primary">cah</name>
    <name evidence="7" type="ORF">CLOHIR_00274</name>
</gene>
<comment type="catalytic activity">
    <reaction evidence="5">
        <text>hydrogencarbonate + H(+) = CO2 + H2O</text>
        <dbReference type="Rhea" id="RHEA:10748"/>
        <dbReference type="ChEBI" id="CHEBI:15377"/>
        <dbReference type="ChEBI" id="CHEBI:15378"/>
        <dbReference type="ChEBI" id="CHEBI:16526"/>
        <dbReference type="ChEBI" id="CHEBI:17544"/>
        <dbReference type="EC" id="4.2.1.1"/>
    </reaction>
</comment>
<keyword evidence="4 6" id="KW-0862">Zinc</keyword>
<evidence type="ECO:0000256" key="5">
    <source>
        <dbReference type="ARBA" id="ARBA00048348"/>
    </source>
</evidence>
<feature type="binding site" evidence="6">
    <location>
        <position position="45"/>
    </location>
    <ligand>
        <name>Zn(2+)</name>
        <dbReference type="ChEBI" id="CHEBI:29105"/>
    </ligand>
</feature>
<comment type="cofactor">
    <cofactor evidence="6">
        <name>Zn(2+)</name>
        <dbReference type="ChEBI" id="CHEBI:29105"/>
    </cofactor>
    <text evidence="6">Binds 1 zinc ion per subunit.</text>
</comment>
<evidence type="ECO:0000256" key="3">
    <source>
        <dbReference type="ARBA" id="ARBA00022723"/>
    </source>
</evidence>
<evidence type="ECO:0000313" key="7">
    <source>
        <dbReference type="EMBL" id="EEA86132.1"/>
    </source>
</evidence>
<dbReference type="GO" id="GO:0008270">
    <property type="term" value="F:zinc ion binding"/>
    <property type="evidence" value="ECO:0007669"/>
    <property type="project" value="InterPro"/>
</dbReference>
<dbReference type="AlphaFoldDB" id="B6FWM5"/>
<keyword evidence="3 6" id="KW-0479">Metal-binding</keyword>
<protein>
    <recommendedName>
        <fullName evidence="2">carbonic anhydrase</fullName>
        <ecNumber evidence="2">4.2.1.1</ecNumber>
    </recommendedName>
</protein>
<sequence length="192" mass="21527">MGEIYMTKLDEILKDNREFVESKGYEDFSTSKKPNRKIVILSCMDTRLTSLLPSAMNIKNGDVKLIKNAGAVVTHPFGSTMRSIIVSICEFDVDEVMVVGHYECGMCNENTDEMIEKIKEKGISEEVINTLEKAGIDLKKWLHGFDSVEQSIVDTVKTIKEHPLMPKDIKVHGLAMDPSTGKIDVIVNGYEQ</sequence>
<dbReference type="Pfam" id="PF00484">
    <property type="entry name" value="Pro_CA"/>
    <property type="match status" value="1"/>
</dbReference>
<reference evidence="7 8" key="1">
    <citation type="submission" date="2008-09" db="EMBL/GenBank/DDBJ databases">
        <authorList>
            <person name="Fulton L."/>
            <person name="Clifton S."/>
            <person name="Fulton B."/>
            <person name="Xu J."/>
            <person name="Minx P."/>
            <person name="Pepin K.H."/>
            <person name="Johnson M."/>
            <person name="Thiruvilangam P."/>
            <person name="Bhonagiri V."/>
            <person name="Nash W.E."/>
            <person name="Mardis E.R."/>
            <person name="Wilson R.K."/>
        </authorList>
    </citation>
    <scope>NUCLEOTIDE SEQUENCE [LARGE SCALE GENOMIC DNA]</scope>
    <source>
        <strain evidence="7 8">DSM 13275</strain>
    </source>
</reference>
<dbReference type="Proteomes" id="UP000003178">
    <property type="component" value="Unassembled WGS sequence"/>
</dbReference>
<feature type="binding site" evidence="6">
    <location>
        <position position="101"/>
    </location>
    <ligand>
        <name>Zn(2+)</name>
        <dbReference type="ChEBI" id="CHEBI:29105"/>
    </ligand>
</feature>
<evidence type="ECO:0000256" key="6">
    <source>
        <dbReference type="PIRSR" id="PIRSR601765-1"/>
    </source>
</evidence>
<dbReference type="STRING" id="500633.CLOHIR_00274"/>
<dbReference type="SMART" id="SM00947">
    <property type="entry name" value="Pro_CA"/>
    <property type="match status" value="1"/>
</dbReference>
<proteinExistence type="inferred from homology"/>
<feature type="binding site" evidence="6">
    <location>
        <position position="43"/>
    </location>
    <ligand>
        <name>Zn(2+)</name>
        <dbReference type="ChEBI" id="CHEBI:29105"/>
    </ligand>
</feature>
<dbReference type="InterPro" id="IPR036874">
    <property type="entry name" value="Carbonic_anhydrase_sf"/>
</dbReference>
<evidence type="ECO:0000256" key="1">
    <source>
        <dbReference type="ARBA" id="ARBA00006217"/>
    </source>
</evidence>
<dbReference type="SUPFAM" id="SSF53056">
    <property type="entry name" value="beta-carbonic anhydrase, cab"/>
    <property type="match status" value="1"/>
</dbReference>
<evidence type="ECO:0000256" key="2">
    <source>
        <dbReference type="ARBA" id="ARBA00012925"/>
    </source>
</evidence>
<accession>B6FWM5</accession>
<evidence type="ECO:0000313" key="8">
    <source>
        <dbReference type="Proteomes" id="UP000003178"/>
    </source>
</evidence>
<organism evidence="7 8">
    <name type="scientific">Peptacetobacter hiranonis (strain DSM 13275 / JCM 10541 / KCTC 15199 / TO-931)</name>
    <name type="common">Clostridium hiranonis</name>
    <dbReference type="NCBI Taxonomy" id="500633"/>
    <lineage>
        <taxon>Bacteria</taxon>
        <taxon>Bacillati</taxon>
        <taxon>Bacillota</taxon>
        <taxon>Clostridia</taxon>
        <taxon>Peptostreptococcales</taxon>
        <taxon>Peptostreptococcaceae</taxon>
        <taxon>Peptacetobacter</taxon>
    </lineage>
</organism>
<dbReference type="Gene3D" id="3.40.1050.10">
    <property type="entry name" value="Carbonic anhydrase"/>
    <property type="match status" value="1"/>
</dbReference>
<evidence type="ECO:0000256" key="4">
    <source>
        <dbReference type="ARBA" id="ARBA00022833"/>
    </source>
</evidence>
<dbReference type="HOGENOM" id="CLU_084253_3_0_9"/>
<dbReference type="EMBL" id="ABWP01000010">
    <property type="protein sequence ID" value="EEA86132.1"/>
    <property type="molecule type" value="Genomic_DNA"/>
</dbReference>
<dbReference type="CDD" id="cd03379">
    <property type="entry name" value="beta_CA_cladeD"/>
    <property type="match status" value="1"/>
</dbReference>
<dbReference type="InterPro" id="IPR001765">
    <property type="entry name" value="Carbonic_anhydrase"/>
</dbReference>
<feature type="binding site" evidence="6">
    <location>
        <position position="104"/>
    </location>
    <ligand>
        <name>Zn(2+)</name>
        <dbReference type="ChEBI" id="CHEBI:29105"/>
    </ligand>
</feature>
<keyword evidence="7" id="KW-0456">Lyase</keyword>
<comment type="caution">
    <text evidence="7">The sequence shown here is derived from an EMBL/GenBank/DDBJ whole genome shotgun (WGS) entry which is preliminary data.</text>
</comment>
<dbReference type="GO" id="GO:0004089">
    <property type="term" value="F:carbonate dehydratase activity"/>
    <property type="evidence" value="ECO:0007669"/>
    <property type="project" value="UniProtKB-EC"/>
</dbReference>
<name>B6FWM5_PEPHT</name>
<reference evidence="7 8" key="2">
    <citation type="submission" date="2008-10" db="EMBL/GenBank/DDBJ databases">
        <title>Draft genome sequence of Clostridium hiranonis (DSM 13275).</title>
        <authorList>
            <person name="Sudarsanam P."/>
            <person name="Ley R."/>
            <person name="Guruge J."/>
            <person name="Turnbaugh P.J."/>
            <person name="Mahowald M."/>
            <person name="Liep D."/>
            <person name="Gordon J."/>
        </authorList>
    </citation>
    <scope>NUCLEOTIDE SEQUENCE [LARGE SCALE GENOMIC DNA]</scope>
    <source>
        <strain evidence="7 8">DSM 13275</strain>
    </source>
</reference>
<dbReference type="EC" id="4.2.1.1" evidence="2"/>
<dbReference type="eggNOG" id="COG0288">
    <property type="taxonomic scope" value="Bacteria"/>
</dbReference>
<keyword evidence="8" id="KW-1185">Reference proteome</keyword>
<dbReference type="PANTHER" id="PTHR43175">
    <property type="entry name" value="CARBONIC ANHYDRASE"/>
    <property type="match status" value="1"/>
</dbReference>
<dbReference type="PANTHER" id="PTHR43175:SF3">
    <property type="entry name" value="CARBON DISULFIDE HYDROLASE"/>
    <property type="match status" value="1"/>
</dbReference>
<comment type="similarity">
    <text evidence="1">Belongs to the beta-class carbonic anhydrase family.</text>
</comment>